<evidence type="ECO:0000259" key="7">
    <source>
        <dbReference type="PROSITE" id="PS51900"/>
    </source>
</evidence>
<dbReference type="GO" id="GO:0015074">
    <property type="term" value="P:DNA integration"/>
    <property type="evidence" value="ECO:0007669"/>
    <property type="project" value="UniProtKB-KW"/>
</dbReference>
<comment type="caution">
    <text evidence="8">The sequence shown here is derived from an EMBL/GenBank/DDBJ whole genome shotgun (WGS) entry which is preliminary data.</text>
</comment>
<dbReference type="AlphaFoldDB" id="A0A839GJY8"/>
<dbReference type="PANTHER" id="PTHR30349">
    <property type="entry name" value="PHAGE INTEGRASE-RELATED"/>
    <property type="match status" value="1"/>
</dbReference>
<dbReference type="GO" id="GO:0003677">
    <property type="term" value="F:DNA binding"/>
    <property type="evidence" value="ECO:0007669"/>
    <property type="project" value="UniProtKB-UniRule"/>
</dbReference>
<dbReference type="InterPro" id="IPR002104">
    <property type="entry name" value="Integrase_catalytic"/>
</dbReference>
<dbReference type="Proteomes" id="UP000563094">
    <property type="component" value="Unassembled WGS sequence"/>
</dbReference>
<dbReference type="PROSITE" id="PS51898">
    <property type="entry name" value="TYR_RECOMBINASE"/>
    <property type="match status" value="1"/>
</dbReference>
<comment type="similarity">
    <text evidence="1">Belongs to the 'phage' integrase family.</text>
</comment>
<dbReference type="PANTHER" id="PTHR30349:SF41">
    <property type="entry name" value="INTEGRASE_RECOMBINASE PROTEIN MJ0367-RELATED"/>
    <property type="match status" value="1"/>
</dbReference>
<dbReference type="InterPro" id="IPR050090">
    <property type="entry name" value="Tyrosine_recombinase_XerCD"/>
</dbReference>
<dbReference type="InterPro" id="IPR011010">
    <property type="entry name" value="DNA_brk_join_enz"/>
</dbReference>
<dbReference type="Pfam" id="PF00589">
    <property type="entry name" value="Phage_integrase"/>
    <property type="match status" value="1"/>
</dbReference>
<dbReference type="InterPro" id="IPR013762">
    <property type="entry name" value="Integrase-like_cat_sf"/>
</dbReference>
<name>A0A839GJY8_9BACT</name>
<organism evidence="8 9">
    <name type="scientific">Rufibacter quisquiliarum</name>
    <dbReference type="NCBI Taxonomy" id="1549639"/>
    <lineage>
        <taxon>Bacteria</taxon>
        <taxon>Pseudomonadati</taxon>
        <taxon>Bacteroidota</taxon>
        <taxon>Cytophagia</taxon>
        <taxon>Cytophagales</taxon>
        <taxon>Hymenobacteraceae</taxon>
        <taxon>Rufibacter</taxon>
    </lineage>
</organism>
<reference evidence="8 9" key="1">
    <citation type="submission" date="2020-08" db="EMBL/GenBank/DDBJ databases">
        <title>Genomic Encyclopedia of Type Strains, Phase IV (KMG-IV): sequencing the most valuable type-strain genomes for metagenomic binning, comparative biology and taxonomic classification.</title>
        <authorList>
            <person name="Goeker M."/>
        </authorList>
    </citation>
    <scope>NUCLEOTIDE SEQUENCE [LARGE SCALE GENOMIC DNA]</scope>
    <source>
        <strain evidence="8 9">DSM 29854</strain>
    </source>
</reference>
<proteinExistence type="inferred from homology"/>
<dbReference type="GO" id="GO:0006310">
    <property type="term" value="P:DNA recombination"/>
    <property type="evidence" value="ECO:0007669"/>
    <property type="project" value="UniProtKB-KW"/>
</dbReference>
<protein>
    <submittedName>
        <fullName evidence="8">Integrase/recombinase XerD</fullName>
    </submittedName>
</protein>
<keyword evidence="4" id="KW-0233">DNA recombination</keyword>
<evidence type="ECO:0000256" key="2">
    <source>
        <dbReference type="ARBA" id="ARBA00022908"/>
    </source>
</evidence>
<dbReference type="SUPFAM" id="SSF56349">
    <property type="entry name" value="DNA breaking-rejoining enzymes"/>
    <property type="match status" value="1"/>
</dbReference>
<feature type="domain" description="Tyr recombinase" evidence="6">
    <location>
        <begin position="102"/>
        <end position="284"/>
    </location>
</feature>
<dbReference type="Gene3D" id="1.10.150.130">
    <property type="match status" value="1"/>
</dbReference>
<evidence type="ECO:0000313" key="8">
    <source>
        <dbReference type="EMBL" id="MBA9077099.1"/>
    </source>
</evidence>
<accession>A0A839GJY8</accession>
<dbReference type="InterPro" id="IPR044068">
    <property type="entry name" value="CB"/>
</dbReference>
<dbReference type="Pfam" id="PF02899">
    <property type="entry name" value="Phage_int_SAM_1"/>
    <property type="match status" value="1"/>
</dbReference>
<gene>
    <name evidence="8" type="ORF">FHS90_001810</name>
</gene>
<dbReference type="InterPro" id="IPR004107">
    <property type="entry name" value="Integrase_SAM-like_N"/>
</dbReference>
<evidence type="ECO:0000256" key="3">
    <source>
        <dbReference type="ARBA" id="ARBA00023125"/>
    </source>
</evidence>
<dbReference type="PROSITE" id="PS51900">
    <property type="entry name" value="CB"/>
    <property type="match status" value="1"/>
</dbReference>
<evidence type="ECO:0000256" key="4">
    <source>
        <dbReference type="ARBA" id="ARBA00023172"/>
    </source>
</evidence>
<evidence type="ECO:0000256" key="5">
    <source>
        <dbReference type="PROSITE-ProRule" id="PRU01248"/>
    </source>
</evidence>
<keyword evidence="3 5" id="KW-0238">DNA-binding</keyword>
<evidence type="ECO:0000256" key="1">
    <source>
        <dbReference type="ARBA" id="ARBA00008857"/>
    </source>
</evidence>
<keyword evidence="2" id="KW-0229">DNA integration</keyword>
<evidence type="ECO:0000313" key="9">
    <source>
        <dbReference type="Proteomes" id="UP000563094"/>
    </source>
</evidence>
<evidence type="ECO:0000259" key="6">
    <source>
        <dbReference type="PROSITE" id="PS51898"/>
    </source>
</evidence>
<dbReference type="Gene3D" id="1.10.443.10">
    <property type="entry name" value="Intergrase catalytic core"/>
    <property type="match status" value="1"/>
</dbReference>
<keyword evidence="9" id="KW-1185">Reference proteome</keyword>
<sequence length="290" mass="33670">METGKLKAYLLEQHTPATVKIYLHDIELFLLYLSEEKARAATYRDVLPYVDYLRKKYPNPRTVSRTIYSIKAYYFWLIATGQRDGHPCRYLNLKDAKDLPVQLQDLFTAEELELLLQREERYEAAKVKNQVIISLLVYQALKLSELVGLKTDDVDLQQGTVYVGETPKSNSRTLSLKPKQVMLFYEYIHQVRPRLLKNETEYLLVNLRGQRESGEGVMYLVETFKPLFPERNLNPTTIRQSVLANMLKAGKDLRVVQAFAGHRKPGTTEKYRQTGLEELKAVIAKYHPLQ</sequence>
<feature type="domain" description="Core-binding (CB)" evidence="7">
    <location>
        <begin position="1"/>
        <end position="78"/>
    </location>
</feature>
<dbReference type="InterPro" id="IPR010998">
    <property type="entry name" value="Integrase_recombinase_N"/>
</dbReference>
<dbReference type="RefSeq" id="WP_182512739.1">
    <property type="nucleotide sequence ID" value="NZ_JACJIQ010000006.1"/>
</dbReference>
<dbReference type="EMBL" id="JACJIQ010000006">
    <property type="protein sequence ID" value="MBA9077099.1"/>
    <property type="molecule type" value="Genomic_DNA"/>
</dbReference>